<dbReference type="RefSeq" id="XP_001802356.1">
    <property type="nucleotide sequence ID" value="XM_001802304.1"/>
</dbReference>
<dbReference type="AlphaFoldDB" id="A0A7U2FC01"/>
<dbReference type="InterPro" id="IPR036623">
    <property type="entry name" value="Hemimethylated_DNA-bd_sf"/>
</dbReference>
<dbReference type="SUPFAM" id="SSF141255">
    <property type="entry name" value="YccV-like"/>
    <property type="match status" value="1"/>
</dbReference>
<sequence length="596" mass="68434">MPPRSFTDLPTEILESIFLNLDPYSLISVSQTNKPIKQISADSPIVWRHLCQTEFKTWDARHNIAAKLAGPLSDVEWRSLYIQKSIVGTRTRELLNHIVHTQHQRIRCINEIADYGYDAKEALLRELNCPDSASDVLARRYYANAILERIHREVAIRAWTDLHDNKDVPLERALGAFDVFARVGEEVDMDVIEGAIDQLAKGVVDQYPDFGNLSPRVKASTLATYLRDQGFRGVPDSSYRALANSFIGLVLASATHQSLPLISVAIYCALARRVGLDARPCGFLYHVYTLVYAPPNHNLDGKYKPSSSSQLEYMYLDPFRSSDEVQLGDLQRVLRDRGVPQAEQKHFLTDTTTREMVLRTARNIMNSVQTIRQTEAGLRGIQASWLNYTPDMDNAYYATIWAMMVLGPAHEVPGPTSTSRRRQYLPYLLEHFQTHFPWDVTLLEQYVIPMFYNQPEGQRLLQFVQSMHQVDAMRKPVLQRDERTANVKFKIGQLFQHRRYHYEGIVTGWDVSCDAGEEWIQNMDVDHLPKGRNQAFYHVLVCDKSVRYVAEENIEPMPPYTEPSEGIMKLAGRHFKRWDGDAHIFVSNVRDEYPDD</sequence>
<dbReference type="Gene3D" id="2.30.30.390">
    <property type="entry name" value="Hemimethylated DNA-binding domain"/>
    <property type="match status" value="1"/>
</dbReference>
<protein>
    <recommendedName>
        <fullName evidence="1">F-box domain-containing protein</fullName>
    </recommendedName>
</protein>
<dbReference type="PANTHER" id="PTHR31350:SF27">
    <property type="entry name" value="HEMIMETHYLATED DNA-BINDING DOMAIN-CONTAINING PROTEIN"/>
    <property type="match status" value="1"/>
</dbReference>
<dbReference type="PROSITE" id="PS50181">
    <property type="entry name" value="FBOX"/>
    <property type="match status" value="1"/>
</dbReference>
<dbReference type="SMART" id="SM00992">
    <property type="entry name" value="YccV-like"/>
    <property type="match status" value="1"/>
</dbReference>
<dbReference type="SMART" id="SM00256">
    <property type="entry name" value="FBOX"/>
    <property type="match status" value="1"/>
</dbReference>
<evidence type="ECO:0000313" key="3">
    <source>
        <dbReference type="Proteomes" id="UP000663193"/>
    </source>
</evidence>
<organism evidence="2 3">
    <name type="scientific">Phaeosphaeria nodorum (strain SN15 / ATCC MYA-4574 / FGSC 10173)</name>
    <name type="common">Glume blotch fungus</name>
    <name type="synonym">Parastagonospora nodorum</name>
    <dbReference type="NCBI Taxonomy" id="321614"/>
    <lineage>
        <taxon>Eukaryota</taxon>
        <taxon>Fungi</taxon>
        <taxon>Dikarya</taxon>
        <taxon>Ascomycota</taxon>
        <taxon>Pezizomycotina</taxon>
        <taxon>Dothideomycetes</taxon>
        <taxon>Pleosporomycetidae</taxon>
        <taxon>Pleosporales</taxon>
        <taxon>Pleosporineae</taxon>
        <taxon>Phaeosphaeriaceae</taxon>
        <taxon>Parastagonospora</taxon>
    </lineage>
</organism>
<gene>
    <name evidence="2" type="ORF">JI435_121230</name>
</gene>
<name>A0A7U2FC01_PHANO</name>
<dbReference type="OMA" id="LLWRHHC"/>
<dbReference type="SUPFAM" id="SSF81383">
    <property type="entry name" value="F-box domain"/>
    <property type="match status" value="1"/>
</dbReference>
<dbReference type="Gene3D" id="1.20.1280.50">
    <property type="match status" value="1"/>
</dbReference>
<keyword evidence="3" id="KW-1185">Reference proteome</keyword>
<dbReference type="GO" id="GO:0003677">
    <property type="term" value="F:DNA binding"/>
    <property type="evidence" value="ECO:0007669"/>
    <property type="project" value="InterPro"/>
</dbReference>
<dbReference type="InterPro" id="IPR032698">
    <property type="entry name" value="SirB1_N"/>
</dbReference>
<evidence type="ECO:0000259" key="1">
    <source>
        <dbReference type="PROSITE" id="PS50181"/>
    </source>
</evidence>
<dbReference type="PANTHER" id="PTHR31350">
    <property type="entry name" value="SI:DKEY-261L7.2"/>
    <property type="match status" value="1"/>
</dbReference>
<feature type="domain" description="F-box" evidence="1">
    <location>
        <begin position="3"/>
        <end position="50"/>
    </location>
</feature>
<evidence type="ECO:0000313" key="2">
    <source>
        <dbReference type="EMBL" id="QRD01464.1"/>
    </source>
</evidence>
<reference evidence="3" key="1">
    <citation type="journal article" date="2021" name="BMC Genomics">
        <title>Chromosome-level genome assembly and manually-curated proteome of model necrotroph Parastagonospora nodorum Sn15 reveals a genome-wide trove of candidate effector homologs, and redundancy of virulence-related functions within an accessory chromosome.</title>
        <authorList>
            <person name="Bertazzoni S."/>
            <person name="Jones D.A.B."/>
            <person name="Phan H.T."/>
            <person name="Tan K.-C."/>
            <person name="Hane J.K."/>
        </authorList>
    </citation>
    <scope>NUCLEOTIDE SEQUENCE [LARGE SCALE GENOMIC DNA]</scope>
    <source>
        <strain evidence="3">SN15 / ATCC MYA-4574 / FGSC 10173)</strain>
    </source>
</reference>
<dbReference type="NCBIfam" id="TIGR02097">
    <property type="entry name" value="yccV"/>
    <property type="match status" value="1"/>
</dbReference>
<dbReference type="InterPro" id="IPR036047">
    <property type="entry name" value="F-box-like_dom_sf"/>
</dbReference>
<dbReference type="EMBL" id="CP069034">
    <property type="protein sequence ID" value="QRD01464.1"/>
    <property type="molecule type" value="Genomic_DNA"/>
</dbReference>
<dbReference type="OrthoDB" id="28868at2759"/>
<dbReference type="Proteomes" id="UP000663193">
    <property type="component" value="Chromosome 12"/>
</dbReference>
<dbReference type="InterPro" id="IPR001810">
    <property type="entry name" value="F-box_dom"/>
</dbReference>
<dbReference type="InterPro" id="IPR011722">
    <property type="entry name" value="Hemimethylated_DNA-bd_dom"/>
</dbReference>
<dbReference type="Pfam" id="PF13369">
    <property type="entry name" value="Transglut_core2"/>
    <property type="match status" value="1"/>
</dbReference>
<dbReference type="Pfam" id="PF08755">
    <property type="entry name" value="YccV-like"/>
    <property type="match status" value="1"/>
</dbReference>
<dbReference type="VEuPathDB" id="FungiDB:JI435_121230"/>
<dbReference type="Pfam" id="PF12937">
    <property type="entry name" value="F-box-like"/>
    <property type="match status" value="1"/>
</dbReference>
<accession>A0A7U2FC01</accession>
<proteinExistence type="predicted"/>
<dbReference type="KEGG" id="pno:SNOG_12123"/>